<evidence type="ECO:0000256" key="5">
    <source>
        <dbReference type="ARBA" id="ARBA00023242"/>
    </source>
</evidence>
<dbReference type="GO" id="GO:0008270">
    <property type="term" value="F:zinc ion binding"/>
    <property type="evidence" value="ECO:0007669"/>
    <property type="project" value="InterPro"/>
</dbReference>
<comment type="subcellular location">
    <subcellularLocation>
        <location evidence="1">Nucleus</location>
    </subcellularLocation>
</comment>
<name>A0A3D8RSF3_9HELO</name>
<dbReference type="AlphaFoldDB" id="A0A3D8RSF3"/>
<dbReference type="InterPro" id="IPR007219">
    <property type="entry name" value="XnlR_reg_dom"/>
</dbReference>
<dbReference type="GO" id="GO:0043565">
    <property type="term" value="F:sequence-specific DNA binding"/>
    <property type="evidence" value="ECO:0007669"/>
    <property type="project" value="TreeGrafter"/>
</dbReference>
<protein>
    <recommendedName>
        <fullName evidence="7">Xylanolytic transcriptional activator regulatory domain-containing protein</fullName>
    </recommendedName>
</protein>
<dbReference type="InterPro" id="IPR051711">
    <property type="entry name" value="Stress_Response_Reg"/>
</dbReference>
<proteinExistence type="predicted"/>
<dbReference type="SMART" id="SM00906">
    <property type="entry name" value="Fungal_trans"/>
    <property type="match status" value="1"/>
</dbReference>
<reference evidence="8 9" key="1">
    <citation type="journal article" date="2018" name="IMA Fungus">
        <title>IMA Genome-F 9: Draft genome sequence of Annulohypoxylon stygium, Aspergillus mulundensis, Berkeleyomyces basicola (syn. Thielaviopsis basicola), Ceratocystis smalleyi, two Cercospora beticola strains, Coleophoma cylindrospora, Fusarium fracticaudum, Phialophora cf. hyalina, and Morchella septimelata.</title>
        <authorList>
            <person name="Wingfield B.D."/>
            <person name="Bills G.F."/>
            <person name="Dong Y."/>
            <person name="Huang W."/>
            <person name="Nel W.J."/>
            <person name="Swalarsk-Parry B.S."/>
            <person name="Vaghefi N."/>
            <person name="Wilken P.M."/>
            <person name="An Z."/>
            <person name="de Beer Z.W."/>
            <person name="De Vos L."/>
            <person name="Chen L."/>
            <person name="Duong T.A."/>
            <person name="Gao Y."/>
            <person name="Hammerbacher A."/>
            <person name="Kikkert J.R."/>
            <person name="Li Y."/>
            <person name="Li H."/>
            <person name="Li K."/>
            <person name="Li Q."/>
            <person name="Liu X."/>
            <person name="Ma X."/>
            <person name="Naidoo K."/>
            <person name="Pethybridge S.J."/>
            <person name="Sun J."/>
            <person name="Steenkamp E.T."/>
            <person name="van der Nest M.A."/>
            <person name="van Wyk S."/>
            <person name="Wingfield M.J."/>
            <person name="Xiong C."/>
            <person name="Yue Q."/>
            <person name="Zhang X."/>
        </authorList>
    </citation>
    <scope>NUCLEOTIDE SEQUENCE [LARGE SCALE GENOMIC DNA]</scope>
    <source>
        <strain evidence="8 9">BP6252</strain>
    </source>
</reference>
<evidence type="ECO:0000313" key="9">
    <source>
        <dbReference type="Proteomes" id="UP000256645"/>
    </source>
</evidence>
<feature type="region of interest" description="Disordered" evidence="6">
    <location>
        <begin position="67"/>
        <end position="114"/>
    </location>
</feature>
<dbReference type="GO" id="GO:0006351">
    <property type="term" value="P:DNA-templated transcription"/>
    <property type="evidence" value="ECO:0007669"/>
    <property type="project" value="InterPro"/>
</dbReference>
<dbReference type="PANTHER" id="PTHR47540">
    <property type="entry name" value="THIAMINE REPRESSIBLE GENES REGULATORY PROTEIN THI5"/>
    <property type="match status" value="1"/>
</dbReference>
<organism evidence="8 9">
    <name type="scientific">Coleophoma cylindrospora</name>
    <dbReference type="NCBI Taxonomy" id="1849047"/>
    <lineage>
        <taxon>Eukaryota</taxon>
        <taxon>Fungi</taxon>
        <taxon>Dikarya</taxon>
        <taxon>Ascomycota</taxon>
        <taxon>Pezizomycotina</taxon>
        <taxon>Leotiomycetes</taxon>
        <taxon>Helotiales</taxon>
        <taxon>Dermateaceae</taxon>
        <taxon>Coleophoma</taxon>
    </lineage>
</organism>
<feature type="domain" description="Xylanolytic transcriptional activator regulatory" evidence="7">
    <location>
        <begin position="309"/>
        <end position="382"/>
    </location>
</feature>
<keyword evidence="5" id="KW-0539">Nucleus</keyword>
<dbReference type="Proteomes" id="UP000256645">
    <property type="component" value="Unassembled WGS sequence"/>
</dbReference>
<keyword evidence="9" id="KW-1185">Reference proteome</keyword>
<evidence type="ECO:0000259" key="7">
    <source>
        <dbReference type="SMART" id="SM00906"/>
    </source>
</evidence>
<dbReference type="EMBL" id="PDLM01000005">
    <property type="protein sequence ID" value="RDW76925.1"/>
    <property type="molecule type" value="Genomic_DNA"/>
</dbReference>
<accession>A0A3D8RSF3</accession>
<evidence type="ECO:0000256" key="4">
    <source>
        <dbReference type="ARBA" id="ARBA00023163"/>
    </source>
</evidence>
<keyword evidence="3" id="KW-0238">DNA-binding</keyword>
<evidence type="ECO:0000313" key="8">
    <source>
        <dbReference type="EMBL" id="RDW76925.1"/>
    </source>
</evidence>
<evidence type="ECO:0000256" key="1">
    <source>
        <dbReference type="ARBA" id="ARBA00004123"/>
    </source>
</evidence>
<gene>
    <name evidence="8" type="ORF">BP6252_04978</name>
</gene>
<evidence type="ECO:0000256" key="3">
    <source>
        <dbReference type="ARBA" id="ARBA00023125"/>
    </source>
</evidence>
<dbReference type="STRING" id="1849047.A0A3D8RSF3"/>
<evidence type="ECO:0000256" key="2">
    <source>
        <dbReference type="ARBA" id="ARBA00023015"/>
    </source>
</evidence>
<feature type="compositionally biased region" description="Polar residues" evidence="6">
    <location>
        <begin position="98"/>
        <end position="107"/>
    </location>
</feature>
<keyword evidence="4" id="KW-0804">Transcription</keyword>
<keyword evidence="2" id="KW-0805">Transcription regulation</keyword>
<dbReference type="PANTHER" id="PTHR47540:SF6">
    <property type="entry name" value="ZN(II)2CYS6 TRANSCRIPTION FACTOR (EUROFUNG)"/>
    <property type="match status" value="1"/>
</dbReference>
<dbReference type="GO" id="GO:0045944">
    <property type="term" value="P:positive regulation of transcription by RNA polymerase II"/>
    <property type="evidence" value="ECO:0007669"/>
    <property type="project" value="TreeGrafter"/>
</dbReference>
<comment type="caution">
    <text evidence="8">The sequence shown here is derived from an EMBL/GenBank/DDBJ whole genome shotgun (WGS) entry which is preliminary data.</text>
</comment>
<evidence type="ECO:0000256" key="6">
    <source>
        <dbReference type="SAM" id="MobiDB-lite"/>
    </source>
</evidence>
<feature type="region of interest" description="Disordered" evidence="6">
    <location>
        <begin position="20"/>
        <end position="52"/>
    </location>
</feature>
<dbReference type="CDD" id="cd12148">
    <property type="entry name" value="fungal_TF_MHR"/>
    <property type="match status" value="1"/>
</dbReference>
<dbReference type="OrthoDB" id="3266505at2759"/>
<dbReference type="GO" id="GO:0005634">
    <property type="term" value="C:nucleus"/>
    <property type="evidence" value="ECO:0007669"/>
    <property type="project" value="UniProtKB-SubCell"/>
</dbReference>
<sequence length="691" mass="76826">MALYRFINNLQRRIEAISRRPQDETRLSSPIAVDGDPRTPMESGNPFEELTPGNQVLSVNQEREDGLPAGSHRVVHPDADTDGIGGAQSIDSPGANYEGSSGCTTPEPSLCNPLSDDRERYVSDSTGKPWYLGTSSNWSFARRVLSMAHERVYSLPLPAKDLSFDGKIYDIGWDGLRSPFTPEFTALPSSDYAIYLINAVKFHCGQMFHLFDEQSFMQKFTEFHQTSAEEQHDQRSDLWFIHYLLILAFGKAFTVRSNAGHSPPGADLFVWALKCLPSTVYMCAQSVESVEILCCVALYLQSLDFRCSAYNYIGQALRSALALGMHTSMEKQGLGDHFVQRCRNSWWTVYVLDRQMSSLMGVPLGVQDDDVAAFLPTFPESRQRTLALEIHVKLSRIISQILTTVYGRDGRLSRKYLNCTKTALKNIATVTDQLNQHFDIPVSTSMAGISRLSAYLHLLYHQCIVLTTRPLFFSCFKMRLDAPNIMPLQTLGSTSARVLLQMCLESSNQILNVLSGLQRQSLLESFLPFDLEGAFVAALIIILAPAVDPLLSENPQQSLRVAYNALDEMAFRGNIIAATRKSELHLLEDLLSRIPFSAVAPSGTENDASKSHAQGKAQAEHNQIEGGFNSLDMNGLVHNVVPVPTDPEILASEYWSHELGSEQLLALADSLELDGIDWMTMSDSNYETNLA</sequence>
<dbReference type="Pfam" id="PF04082">
    <property type="entry name" value="Fungal_trans"/>
    <property type="match status" value="1"/>
</dbReference>